<dbReference type="EMBL" id="SLZQ01000004">
    <property type="protein sequence ID" value="TCS37451.1"/>
    <property type="molecule type" value="Genomic_DNA"/>
</dbReference>
<evidence type="ECO:0000313" key="2">
    <source>
        <dbReference type="Proteomes" id="UP000295382"/>
    </source>
</evidence>
<accession>A0A4R3HYQ7</accession>
<gene>
    <name evidence="1" type="ORF">EDC30_104255</name>
</gene>
<sequence length="244" mass="27341">MRERPILFSAPMVRAILDGTKLQTRRAIVLPHENALGQWEPTTIGGGGIYDNKGQKVAHQGAIWHTRTGDVIGCPHGSPGDRLYVREAWRSTAELDKLSGSGIAAACLNAGYAAPWAPIQYEADGNQRDWMTVGTPIYLAGPPKAGRYRHARFMPRWASRINIEITSVRVERLQGISNADAIAEGIRRIRDGFERFHPCPTDIRFEGLTRNPVLAYRGLWEQINGAGSWDVNPWVWVIEFKRIF</sequence>
<dbReference type="RefSeq" id="WP_132258393.1">
    <property type="nucleotide sequence ID" value="NZ_SLZQ01000004.1"/>
</dbReference>
<evidence type="ECO:0000313" key="1">
    <source>
        <dbReference type="EMBL" id="TCS37451.1"/>
    </source>
</evidence>
<keyword evidence="2" id="KW-1185">Reference proteome</keyword>
<reference evidence="1 2" key="1">
    <citation type="submission" date="2019-03" db="EMBL/GenBank/DDBJ databases">
        <title>Genomic Encyclopedia of Type Strains, Phase IV (KMG-IV): sequencing the most valuable type-strain genomes for metagenomic binning, comparative biology and taxonomic classification.</title>
        <authorList>
            <person name="Goeker M."/>
        </authorList>
    </citation>
    <scope>NUCLEOTIDE SEQUENCE [LARGE SCALE GENOMIC DNA]</scope>
    <source>
        <strain evidence="1 2">DSM 7445</strain>
    </source>
</reference>
<name>A0A4R3HYQ7_PAULE</name>
<dbReference type="OrthoDB" id="72471at2"/>
<organism evidence="1 2">
    <name type="scientific">Paucimonas lemoignei</name>
    <name type="common">Pseudomonas lemoignei</name>
    <dbReference type="NCBI Taxonomy" id="29443"/>
    <lineage>
        <taxon>Bacteria</taxon>
        <taxon>Pseudomonadati</taxon>
        <taxon>Pseudomonadota</taxon>
        <taxon>Betaproteobacteria</taxon>
        <taxon>Burkholderiales</taxon>
        <taxon>Burkholderiaceae</taxon>
        <taxon>Paucimonas</taxon>
    </lineage>
</organism>
<dbReference type="Proteomes" id="UP000295382">
    <property type="component" value="Unassembled WGS sequence"/>
</dbReference>
<dbReference type="AlphaFoldDB" id="A0A4R3HYQ7"/>
<proteinExistence type="predicted"/>
<comment type="caution">
    <text evidence="1">The sequence shown here is derived from an EMBL/GenBank/DDBJ whole genome shotgun (WGS) entry which is preliminary data.</text>
</comment>
<protein>
    <submittedName>
        <fullName evidence="1">Uncharacterized protein</fullName>
    </submittedName>
</protein>